<dbReference type="AlphaFoldDB" id="A0A6B0U2H2"/>
<keyword evidence="1" id="KW-0732">Signal</keyword>
<organism evidence="2">
    <name type="scientific">Ixodes ricinus</name>
    <name type="common">Common tick</name>
    <name type="synonym">Acarus ricinus</name>
    <dbReference type="NCBI Taxonomy" id="34613"/>
    <lineage>
        <taxon>Eukaryota</taxon>
        <taxon>Metazoa</taxon>
        <taxon>Ecdysozoa</taxon>
        <taxon>Arthropoda</taxon>
        <taxon>Chelicerata</taxon>
        <taxon>Arachnida</taxon>
        <taxon>Acari</taxon>
        <taxon>Parasitiformes</taxon>
        <taxon>Ixodida</taxon>
        <taxon>Ixodoidea</taxon>
        <taxon>Ixodidae</taxon>
        <taxon>Ixodinae</taxon>
        <taxon>Ixodes</taxon>
    </lineage>
</organism>
<reference evidence="2" key="1">
    <citation type="submission" date="2019-12" db="EMBL/GenBank/DDBJ databases">
        <title>An insight into the sialome of adult female Ixodes ricinus ticks feeding for 6 days.</title>
        <authorList>
            <person name="Perner J."/>
            <person name="Ribeiro J.M.C."/>
        </authorList>
    </citation>
    <scope>NUCLEOTIDE SEQUENCE</scope>
    <source>
        <strain evidence="2">Semi-engorged</strain>
        <tissue evidence="2">Salivary glands</tissue>
    </source>
</reference>
<feature type="signal peptide" evidence="1">
    <location>
        <begin position="1"/>
        <end position="18"/>
    </location>
</feature>
<name>A0A6B0U2H2_IXORI</name>
<accession>A0A6B0U2H2</accession>
<dbReference type="EMBL" id="GIFC01001304">
    <property type="protein sequence ID" value="MXU83387.1"/>
    <property type="molecule type" value="Transcribed_RNA"/>
</dbReference>
<evidence type="ECO:0000256" key="1">
    <source>
        <dbReference type="SAM" id="SignalP"/>
    </source>
</evidence>
<sequence>MMLAPRPYLLMLVRVLQAYPIPHSFHYRCPDADNKMTLKESVLSSDSLSKAMLEIGCKQKAPSTLLVPFSCHHHH</sequence>
<protein>
    <submittedName>
        <fullName evidence="2">Putative secreted protein</fullName>
    </submittedName>
</protein>
<feature type="chain" id="PRO_5025570361" evidence="1">
    <location>
        <begin position="19"/>
        <end position="75"/>
    </location>
</feature>
<evidence type="ECO:0000313" key="2">
    <source>
        <dbReference type="EMBL" id="MXU83387.1"/>
    </source>
</evidence>
<proteinExistence type="predicted"/>